<dbReference type="SUPFAM" id="SSF50494">
    <property type="entry name" value="Trypsin-like serine proteases"/>
    <property type="match status" value="1"/>
</dbReference>
<name>A0A6J2JFY8_BOMMA</name>
<dbReference type="InterPro" id="IPR043504">
    <property type="entry name" value="Peptidase_S1_PA_chymotrypsin"/>
</dbReference>
<dbReference type="AlphaFoldDB" id="A0A6J2JFY8"/>
<sequence length="423" mass="48855">MKTHLIVTNILNCIFAKAIIPSTESCGVDNSPINIVYEGRARIETYPWLGILYYPLYQKRLTTAVVLITRQMVLASAAEIEKMPKNNFRMLSKVVLGCNCSGPTIGVRDYINHPDYGRHSYNALTMVQLETDDLTIDCTKPIVNVYKMKYVGDEECGQYYRRAELDMGSLWPKYATCAQAIMGRECVWRSGTALVTKTNGRWRLIGFGIYGPGCGAPARFLDYGMYERWVSRSVARIGRPAISQMDTDYIILRRTFSNVQRYGPCDPEETKTEIFTDTTQIMREGHNFNVRYNLSLYASVEYSCIVFRAKNVRQIQDGGPYVNSFRKPKISLRRWCSGPAALCHDFQYIEIHFYVEINFESDILFKVSAYGKEAKVIDPLKATLFANQRYSQPHIQNYRRLKHELKVKKLGRNNFWFYKEDLK</sequence>
<dbReference type="Gene3D" id="2.40.10.10">
    <property type="entry name" value="Trypsin-like serine proteases"/>
    <property type="match status" value="1"/>
</dbReference>
<protein>
    <submittedName>
        <fullName evidence="2">Uncharacterized protein LOC114240888</fullName>
    </submittedName>
</protein>
<dbReference type="InterPro" id="IPR009003">
    <property type="entry name" value="Peptidase_S1_PA"/>
</dbReference>
<evidence type="ECO:0000313" key="2">
    <source>
        <dbReference type="RefSeq" id="XP_028027364.1"/>
    </source>
</evidence>
<organism evidence="1 2">
    <name type="scientific">Bombyx mandarina</name>
    <name type="common">Wild silk moth</name>
    <name type="synonym">Wild silkworm</name>
    <dbReference type="NCBI Taxonomy" id="7092"/>
    <lineage>
        <taxon>Eukaryota</taxon>
        <taxon>Metazoa</taxon>
        <taxon>Ecdysozoa</taxon>
        <taxon>Arthropoda</taxon>
        <taxon>Hexapoda</taxon>
        <taxon>Insecta</taxon>
        <taxon>Pterygota</taxon>
        <taxon>Neoptera</taxon>
        <taxon>Endopterygota</taxon>
        <taxon>Lepidoptera</taxon>
        <taxon>Glossata</taxon>
        <taxon>Ditrysia</taxon>
        <taxon>Bombycoidea</taxon>
        <taxon>Bombycidae</taxon>
        <taxon>Bombycinae</taxon>
        <taxon>Bombyx</taxon>
    </lineage>
</organism>
<evidence type="ECO:0000313" key="1">
    <source>
        <dbReference type="Proteomes" id="UP000504629"/>
    </source>
</evidence>
<accession>A0A6J2JFY8</accession>
<gene>
    <name evidence="2" type="primary">LOC114240888</name>
</gene>
<keyword evidence="1" id="KW-1185">Reference proteome</keyword>
<dbReference type="RefSeq" id="XP_028027364.1">
    <property type="nucleotide sequence ID" value="XM_028171563.1"/>
</dbReference>
<dbReference type="KEGG" id="bman:114240888"/>
<dbReference type="Proteomes" id="UP000504629">
    <property type="component" value="Unplaced"/>
</dbReference>
<reference evidence="2" key="1">
    <citation type="submission" date="2025-08" db="UniProtKB">
        <authorList>
            <consortium name="RefSeq"/>
        </authorList>
    </citation>
    <scope>IDENTIFICATION</scope>
    <source>
        <tissue evidence="2">Silk gland</tissue>
    </source>
</reference>
<proteinExistence type="predicted"/>
<dbReference type="OrthoDB" id="7491732at2759"/>
<dbReference type="GeneID" id="114240888"/>